<protein>
    <submittedName>
        <fullName evidence="1">Uncharacterized protein</fullName>
    </submittedName>
</protein>
<sequence>MRSIEYVQDITGEPEIVDYIPDETKTLVRGRWGNWIKASPASTKAIRGLHARGRGMLLIMDEEAEMEEAIVRSALKIVKDAKPAIIIRLSTFHKVMGTFADLVDNHKKY</sequence>
<gene>
    <name evidence="1" type="ORF">S03H2_26405</name>
</gene>
<comment type="caution">
    <text evidence="1">The sequence shown here is derived from an EMBL/GenBank/DDBJ whole genome shotgun (WGS) entry which is preliminary data.</text>
</comment>
<dbReference type="Gene3D" id="3.40.50.300">
    <property type="entry name" value="P-loop containing nucleotide triphosphate hydrolases"/>
    <property type="match status" value="1"/>
</dbReference>
<evidence type="ECO:0000313" key="1">
    <source>
        <dbReference type="EMBL" id="GAH50435.1"/>
    </source>
</evidence>
<proteinExistence type="predicted"/>
<reference evidence="1" key="1">
    <citation type="journal article" date="2014" name="Front. Microbiol.">
        <title>High frequency of phylogenetically diverse reductive dehalogenase-homologous genes in deep subseafloor sedimentary metagenomes.</title>
        <authorList>
            <person name="Kawai M."/>
            <person name="Futagami T."/>
            <person name="Toyoda A."/>
            <person name="Takaki Y."/>
            <person name="Nishi S."/>
            <person name="Hori S."/>
            <person name="Arai W."/>
            <person name="Tsubouchi T."/>
            <person name="Morono Y."/>
            <person name="Uchiyama I."/>
            <person name="Ito T."/>
            <person name="Fujiyama A."/>
            <person name="Inagaki F."/>
            <person name="Takami H."/>
        </authorList>
    </citation>
    <scope>NUCLEOTIDE SEQUENCE</scope>
    <source>
        <strain evidence="1">Expedition CK06-06</strain>
    </source>
</reference>
<dbReference type="EMBL" id="BARU01015298">
    <property type="protein sequence ID" value="GAH50435.1"/>
    <property type="molecule type" value="Genomic_DNA"/>
</dbReference>
<accession>X1GZZ9</accession>
<dbReference type="InterPro" id="IPR027417">
    <property type="entry name" value="P-loop_NTPase"/>
</dbReference>
<dbReference type="AlphaFoldDB" id="X1GZZ9"/>
<feature type="non-terminal residue" evidence="1">
    <location>
        <position position="109"/>
    </location>
</feature>
<organism evidence="1">
    <name type="scientific">marine sediment metagenome</name>
    <dbReference type="NCBI Taxonomy" id="412755"/>
    <lineage>
        <taxon>unclassified sequences</taxon>
        <taxon>metagenomes</taxon>
        <taxon>ecological metagenomes</taxon>
    </lineage>
</organism>
<name>X1GZZ9_9ZZZZ</name>